<organism evidence="3 4">
    <name type="scientific">Undibacterium luofuense</name>
    <dbReference type="NCBI Taxonomy" id="2828733"/>
    <lineage>
        <taxon>Bacteria</taxon>
        <taxon>Pseudomonadati</taxon>
        <taxon>Pseudomonadota</taxon>
        <taxon>Betaproteobacteria</taxon>
        <taxon>Burkholderiales</taxon>
        <taxon>Oxalobacteraceae</taxon>
        <taxon>Undibacterium</taxon>
    </lineage>
</organism>
<evidence type="ECO:0000313" key="3">
    <source>
        <dbReference type="EMBL" id="MBR7784599.1"/>
    </source>
</evidence>
<evidence type="ECO:0000256" key="1">
    <source>
        <dbReference type="ARBA" id="ARBA00022676"/>
    </source>
</evidence>
<reference evidence="3" key="1">
    <citation type="submission" date="2021-04" db="EMBL/GenBank/DDBJ databases">
        <title>novel species isolated from subtropical streams in China.</title>
        <authorList>
            <person name="Lu H."/>
        </authorList>
    </citation>
    <scope>NUCLEOTIDE SEQUENCE</scope>
    <source>
        <strain evidence="3">LFS511W</strain>
    </source>
</reference>
<dbReference type="AlphaFoldDB" id="A0A941I9A0"/>
<proteinExistence type="predicted"/>
<accession>A0A941I9A0</accession>
<comment type="caution">
    <text evidence="3">The sequence shown here is derived from an EMBL/GenBank/DDBJ whole genome shotgun (WGS) entry which is preliminary data.</text>
</comment>
<gene>
    <name evidence="3" type="ORF">KDM89_20930</name>
</gene>
<feature type="non-terminal residue" evidence="3">
    <location>
        <position position="1"/>
    </location>
</feature>
<keyword evidence="4" id="KW-1185">Reference proteome</keyword>
<sequence>QIDRFAQGVRERLLEKQELLTATEPELPEDIDATSTAVWIHKVLNQELPVPANIAEQVRLCVSISRRLHGLTANAVEYLAQ</sequence>
<protein>
    <submittedName>
        <fullName evidence="3">Uncharacterized protein</fullName>
    </submittedName>
</protein>
<dbReference type="EMBL" id="JAGSPN010000395">
    <property type="protein sequence ID" value="MBR7784599.1"/>
    <property type="molecule type" value="Genomic_DNA"/>
</dbReference>
<dbReference type="GO" id="GO:0016757">
    <property type="term" value="F:glycosyltransferase activity"/>
    <property type="evidence" value="ECO:0007669"/>
    <property type="project" value="UniProtKB-KW"/>
</dbReference>
<dbReference type="InterPro" id="IPR035902">
    <property type="entry name" value="Nuc_phospho_transferase"/>
</dbReference>
<evidence type="ECO:0000256" key="2">
    <source>
        <dbReference type="ARBA" id="ARBA00022679"/>
    </source>
</evidence>
<dbReference type="Gene3D" id="3.40.1030.10">
    <property type="entry name" value="Nucleoside phosphorylase/phosphoribosyltransferase catalytic domain"/>
    <property type="match status" value="1"/>
</dbReference>
<keyword evidence="1" id="KW-0328">Glycosyltransferase</keyword>
<name>A0A941I9A0_9BURK</name>
<evidence type="ECO:0000313" key="4">
    <source>
        <dbReference type="Proteomes" id="UP000680067"/>
    </source>
</evidence>
<keyword evidence="2" id="KW-0808">Transferase</keyword>
<dbReference type="Proteomes" id="UP000680067">
    <property type="component" value="Unassembled WGS sequence"/>
</dbReference>